<accession>A0ABS8WU18</accession>
<sequence>MLERELRLTLRRQQMQGLAMGVDKEDVNAQLSTGEDMFDDTIRGKEGVSWHNTNKLQQNIHHTTTLTDPTETLNNFTVIPVKTDQVGVLWEPQERSRGINGGSVGAGVRRLKTRERRREPEKMIGEKKWREIWWLWGWQFGEKKDEERSVVFLVGFAGRREVGGGFGWGRGWCGIWLLFSRWLVIGQSRGGESMPNTTNDGNITITQDRIIVFTDAGLQMDKEKTSIGMVAKDSCGHLLYALGAPIQFVGKTITAEALTIR</sequence>
<reference evidence="1 2" key="1">
    <citation type="journal article" date="2021" name="BMC Genomics">
        <title>Datura genome reveals duplications of psychoactive alkaloid biosynthetic genes and high mutation rate following tissue culture.</title>
        <authorList>
            <person name="Rajewski A."/>
            <person name="Carter-House D."/>
            <person name="Stajich J."/>
            <person name="Litt A."/>
        </authorList>
    </citation>
    <scope>NUCLEOTIDE SEQUENCE [LARGE SCALE GENOMIC DNA]</scope>
    <source>
        <strain evidence="1">AR-01</strain>
    </source>
</reference>
<proteinExistence type="predicted"/>
<dbReference type="EMBL" id="JACEIK010010140">
    <property type="protein sequence ID" value="MCE3214994.1"/>
    <property type="molecule type" value="Genomic_DNA"/>
</dbReference>
<evidence type="ECO:0000313" key="1">
    <source>
        <dbReference type="EMBL" id="MCE3214994.1"/>
    </source>
</evidence>
<protein>
    <submittedName>
        <fullName evidence="1">Uncharacterized protein</fullName>
    </submittedName>
</protein>
<comment type="caution">
    <text evidence="1">The sequence shown here is derived from an EMBL/GenBank/DDBJ whole genome shotgun (WGS) entry which is preliminary data.</text>
</comment>
<keyword evidence="2" id="KW-1185">Reference proteome</keyword>
<name>A0ABS8WU18_DATST</name>
<organism evidence="1 2">
    <name type="scientific">Datura stramonium</name>
    <name type="common">Jimsonweed</name>
    <name type="synonym">Common thornapple</name>
    <dbReference type="NCBI Taxonomy" id="4076"/>
    <lineage>
        <taxon>Eukaryota</taxon>
        <taxon>Viridiplantae</taxon>
        <taxon>Streptophyta</taxon>
        <taxon>Embryophyta</taxon>
        <taxon>Tracheophyta</taxon>
        <taxon>Spermatophyta</taxon>
        <taxon>Magnoliopsida</taxon>
        <taxon>eudicotyledons</taxon>
        <taxon>Gunneridae</taxon>
        <taxon>Pentapetalae</taxon>
        <taxon>asterids</taxon>
        <taxon>lamiids</taxon>
        <taxon>Solanales</taxon>
        <taxon>Solanaceae</taxon>
        <taxon>Solanoideae</taxon>
        <taxon>Datureae</taxon>
        <taxon>Datura</taxon>
    </lineage>
</organism>
<dbReference type="Proteomes" id="UP000823775">
    <property type="component" value="Unassembled WGS sequence"/>
</dbReference>
<gene>
    <name evidence="1" type="ORF">HAX54_000512</name>
</gene>
<evidence type="ECO:0000313" key="2">
    <source>
        <dbReference type="Proteomes" id="UP000823775"/>
    </source>
</evidence>